<evidence type="ECO:0000313" key="1">
    <source>
        <dbReference type="EMBL" id="OPJ69270.1"/>
    </source>
</evidence>
<dbReference type="AlphaFoldDB" id="A0A1V4JB13"/>
<gene>
    <name evidence="1" type="ORF">AV530_012364</name>
</gene>
<sequence>MQWYIVHISIQTLSYQFDFLSNFSPGRHVVPTSRQAPNSNRETISSANSSRARKCWSCCFPPYLLSGWGVGFVLVPFNGE</sequence>
<reference evidence="1 2" key="1">
    <citation type="submission" date="2016-02" db="EMBL/GenBank/DDBJ databases">
        <title>Band-tailed pigeon sequencing and assembly.</title>
        <authorList>
            <person name="Soares A.E."/>
            <person name="Novak B.J."/>
            <person name="Rice E.S."/>
            <person name="O'Connell B."/>
            <person name="Chang D."/>
            <person name="Weber S."/>
            <person name="Shapiro B."/>
        </authorList>
    </citation>
    <scope>NUCLEOTIDE SEQUENCE [LARGE SCALE GENOMIC DNA]</scope>
    <source>
        <strain evidence="1">BTP2013</strain>
        <tissue evidence="1">Blood</tissue>
    </source>
</reference>
<organism evidence="1 2">
    <name type="scientific">Patagioenas fasciata monilis</name>
    <dbReference type="NCBI Taxonomy" id="372326"/>
    <lineage>
        <taxon>Eukaryota</taxon>
        <taxon>Metazoa</taxon>
        <taxon>Chordata</taxon>
        <taxon>Craniata</taxon>
        <taxon>Vertebrata</taxon>
        <taxon>Euteleostomi</taxon>
        <taxon>Archelosauria</taxon>
        <taxon>Archosauria</taxon>
        <taxon>Dinosauria</taxon>
        <taxon>Saurischia</taxon>
        <taxon>Theropoda</taxon>
        <taxon>Coelurosauria</taxon>
        <taxon>Aves</taxon>
        <taxon>Neognathae</taxon>
        <taxon>Neoaves</taxon>
        <taxon>Columbimorphae</taxon>
        <taxon>Columbiformes</taxon>
        <taxon>Columbidae</taxon>
        <taxon>Patagioenas</taxon>
    </lineage>
</organism>
<dbReference type="EMBL" id="LSYS01008075">
    <property type="protein sequence ID" value="OPJ69270.1"/>
    <property type="molecule type" value="Genomic_DNA"/>
</dbReference>
<comment type="caution">
    <text evidence="1">The sequence shown here is derived from an EMBL/GenBank/DDBJ whole genome shotgun (WGS) entry which is preliminary data.</text>
</comment>
<proteinExistence type="predicted"/>
<dbReference type="Proteomes" id="UP000190648">
    <property type="component" value="Unassembled WGS sequence"/>
</dbReference>
<protein>
    <submittedName>
        <fullName evidence="1">Uncharacterized protein</fullName>
    </submittedName>
</protein>
<evidence type="ECO:0000313" key="2">
    <source>
        <dbReference type="Proteomes" id="UP000190648"/>
    </source>
</evidence>
<name>A0A1V4JB13_PATFA</name>
<accession>A0A1V4JB13</accession>
<keyword evidence="2" id="KW-1185">Reference proteome</keyword>